<reference evidence="3 4" key="1">
    <citation type="journal article" date="2019" name="Nat. Ecol. Evol.">
        <title>Megaphylogeny resolves global patterns of mushroom evolution.</title>
        <authorList>
            <person name="Varga T."/>
            <person name="Krizsan K."/>
            <person name="Foldi C."/>
            <person name="Dima B."/>
            <person name="Sanchez-Garcia M."/>
            <person name="Sanchez-Ramirez S."/>
            <person name="Szollosi G.J."/>
            <person name="Szarkandi J.G."/>
            <person name="Papp V."/>
            <person name="Albert L."/>
            <person name="Andreopoulos W."/>
            <person name="Angelini C."/>
            <person name="Antonin V."/>
            <person name="Barry K.W."/>
            <person name="Bougher N.L."/>
            <person name="Buchanan P."/>
            <person name="Buyck B."/>
            <person name="Bense V."/>
            <person name="Catcheside P."/>
            <person name="Chovatia M."/>
            <person name="Cooper J."/>
            <person name="Damon W."/>
            <person name="Desjardin D."/>
            <person name="Finy P."/>
            <person name="Geml J."/>
            <person name="Haridas S."/>
            <person name="Hughes K."/>
            <person name="Justo A."/>
            <person name="Karasinski D."/>
            <person name="Kautmanova I."/>
            <person name="Kiss B."/>
            <person name="Kocsube S."/>
            <person name="Kotiranta H."/>
            <person name="LaButti K.M."/>
            <person name="Lechner B.E."/>
            <person name="Liimatainen K."/>
            <person name="Lipzen A."/>
            <person name="Lukacs Z."/>
            <person name="Mihaltcheva S."/>
            <person name="Morgado L.N."/>
            <person name="Niskanen T."/>
            <person name="Noordeloos M.E."/>
            <person name="Ohm R.A."/>
            <person name="Ortiz-Santana B."/>
            <person name="Ovrebo C."/>
            <person name="Racz N."/>
            <person name="Riley R."/>
            <person name="Savchenko A."/>
            <person name="Shiryaev A."/>
            <person name="Soop K."/>
            <person name="Spirin V."/>
            <person name="Szebenyi C."/>
            <person name="Tomsovsky M."/>
            <person name="Tulloss R.E."/>
            <person name="Uehling J."/>
            <person name="Grigoriev I.V."/>
            <person name="Vagvolgyi C."/>
            <person name="Papp T."/>
            <person name="Martin F.M."/>
            <person name="Miettinen O."/>
            <person name="Hibbett D.S."/>
            <person name="Nagy L.G."/>
        </authorList>
    </citation>
    <scope>NUCLEOTIDE SEQUENCE [LARGE SCALE GENOMIC DNA]</scope>
    <source>
        <strain evidence="3 4">CBS 962.96</strain>
    </source>
</reference>
<keyword evidence="1" id="KW-0812">Transmembrane</keyword>
<keyword evidence="1" id="KW-1133">Transmembrane helix</keyword>
<evidence type="ECO:0000259" key="2">
    <source>
        <dbReference type="Pfam" id="PF20152"/>
    </source>
</evidence>
<proteinExistence type="predicted"/>
<feature type="transmembrane region" description="Helical" evidence="1">
    <location>
        <begin position="174"/>
        <end position="195"/>
    </location>
</feature>
<evidence type="ECO:0000313" key="3">
    <source>
        <dbReference type="EMBL" id="THV01115.1"/>
    </source>
</evidence>
<name>A0A4S8MES2_DENBC</name>
<sequence>MSYLNVTGPDGPLPPIPPNIASFTTPTLIGFELNWGLLGITVVQIYMYHLLFPKDPLFIKTLVYVLGAIDFVASILMMVGTYRWFGAGFGNMLVLSRPDLGPLACPILDGILALIVQLFYAYRIFILRRSYILPTIISLSALVSAGAALAVGIQEYLNGSESAFHSRPSVSTPLWYASSVLSDVLIAIVMVYTLMKSKNNITKTNRTISRIVHLTIASNLLTAAVALFGLISVVGFPHRIELKTVSSTVIGKLYVNSFLAYLNNRMILREHSQTSLSHISFSSTFQDEMRFASRAEENSPLGSRPDDVFHLGSAKKHIHGNPSTTDSVTIEA</sequence>
<feature type="transmembrane region" description="Helical" evidence="1">
    <location>
        <begin position="63"/>
        <end position="85"/>
    </location>
</feature>
<keyword evidence="4" id="KW-1185">Reference proteome</keyword>
<feature type="transmembrane region" description="Helical" evidence="1">
    <location>
        <begin position="216"/>
        <end position="236"/>
    </location>
</feature>
<protein>
    <recommendedName>
        <fullName evidence="2">DUF6534 domain-containing protein</fullName>
    </recommendedName>
</protein>
<accession>A0A4S8MES2</accession>
<dbReference type="EMBL" id="ML179094">
    <property type="protein sequence ID" value="THV01115.1"/>
    <property type="molecule type" value="Genomic_DNA"/>
</dbReference>
<feature type="domain" description="DUF6534" evidence="2">
    <location>
        <begin position="179"/>
        <end position="265"/>
    </location>
</feature>
<evidence type="ECO:0000256" key="1">
    <source>
        <dbReference type="SAM" id="Phobius"/>
    </source>
</evidence>
<keyword evidence="1" id="KW-0472">Membrane</keyword>
<dbReference type="InterPro" id="IPR045339">
    <property type="entry name" value="DUF6534"/>
</dbReference>
<dbReference type="OrthoDB" id="3223377at2759"/>
<evidence type="ECO:0000313" key="4">
    <source>
        <dbReference type="Proteomes" id="UP000297245"/>
    </source>
</evidence>
<dbReference type="Proteomes" id="UP000297245">
    <property type="component" value="Unassembled WGS sequence"/>
</dbReference>
<organism evidence="3 4">
    <name type="scientific">Dendrothele bispora (strain CBS 962.96)</name>
    <dbReference type="NCBI Taxonomy" id="1314807"/>
    <lineage>
        <taxon>Eukaryota</taxon>
        <taxon>Fungi</taxon>
        <taxon>Dikarya</taxon>
        <taxon>Basidiomycota</taxon>
        <taxon>Agaricomycotina</taxon>
        <taxon>Agaricomycetes</taxon>
        <taxon>Agaricomycetidae</taxon>
        <taxon>Agaricales</taxon>
        <taxon>Agaricales incertae sedis</taxon>
        <taxon>Dendrothele</taxon>
    </lineage>
</organism>
<dbReference type="AlphaFoldDB" id="A0A4S8MES2"/>
<gene>
    <name evidence="3" type="ORF">K435DRAFT_776175</name>
</gene>
<dbReference type="Pfam" id="PF20152">
    <property type="entry name" value="DUF6534"/>
    <property type="match status" value="1"/>
</dbReference>
<dbReference type="PANTHER" id="PTHR40465:SF1">
    <property type="entry name" value="DUF6534 DOMAIN-CONTAINING PROTEIN"/>
    <property type="match status" value="1"/>
</dbReference>
<feature type="transmembrane region" description="Helical" evidence="1">
    <location>
        <begin position="100"/>
        <end position="120"/>
    </location>
</feature>
<feature type="transmembrane region" description="Helical" evidence="1">
    <location>
        <begin position="132"/>
        <end position="154"/>
    </location>
</feature>
<dbReference type="PANTHER" id="PTHR40465">
    <property type="entry name" value="CHROMOSOME 1, WHOLE GENOME SHOTGUN SEQUENCE"/>
    <property type="match status" value="1"/>
</dbReference>